<dbReference type="PANTHER" id="PTHR47789">
    <property type="entry name" value="LAS SEVENTEEN-BINDING PROTEIN 5"/>
    <property type="match status" value="1"/>
</dbReference>
<dbReference type="InterPro" id="IPR038425">
    <property type="entry name" value="GAT_sf"/>
</dbReference>
<dbReference type="PANTHER" id="PTHR47789:SF1">
    <property type="entry name" value="LAS SEVENTEEN-BINDING PROTEIN 5"/>
    <property type="match status" value="1"/>
</dbReference>
<dbReference type="SUPFAM" id="SSF89009">
    <property type="entry name" value="GAT-like domain"/>
    <property type="match status" value="1"/>
</dbReference>
<sequence length="366" mass="40472">MITTDPTIDSQVKKRMQAMFYGWSMELKDEKGYQKLAKLYQQMPQRARRVRTDVSHAPRAQPKYLSNDPNDLESDEENDEDDSDNNGRRGGPSSGRSRSRGNDYDRYADDDDDNDRVVSSSARVRGAASGGSPSLTTSSSSKPSKSNKKSSSQPQPPVVLSLAKERPKIKGVLAESGSAATNLTNALKLINRLDELSTENKRATTCFNQCRSLRRQVLRYIHSLDSEEYIGPLIHANEELVTALQLYDEMSRPPSDSDSEYDDWKVDSRDNQQQPHQQHNRSRSGASTPTNNASYHPSLSSPIDSPSRRRAPPPPPAKPANLRSPVASPSTRAPPAAQPAAMSEDEEDPFGDSHAADSAPKHTPMW</sequence>
<feature type="region of interest" description="Disordered" evidence="1">
    <location>
        <begin position="44"/>
        <end position="163"/>
    </location>
</feature>
<dbReference type="InterPro" id="IPR045007">
    <property type="entry name" value="LSB5"/>
</dbReference>
<organism evidence="2 3">
    <name type="scientific">Sugiyamaella lignohabitans</name>
    <dbReference type="NCBI Taxonomy" id="796027"/>
    <lineage>
        <taxon>Eukaryota</taxon>
        <taxon>Fungi</taxon>
        <taxon>Dikarya</taxon>
        <taxon>Ascomycota</taxon>
        <taxon>Saccharomycotina</taxon>
        <taxon>Dipodascomycetes</taxon>
        <taxon>Dipodascales</taxon>
        <taxon>Trichomonascaceae</taxon>
        <taxon>Sugiyamaella</taxon>
    </lineage>
</organism>
<feature type="compositionally biased region" description="Acidic residues" evidence="1">
    <location>
        <begin position="70"/>
        <end position="84"/>
    </location>
</feature>
<dbReference type="GO" id="GO:0051666">
    <property type="term" value="P:actin cortical patch localization"/>
    <property type="evidence" value="ECO:0007669"/>
    <property type="project" value="TreeGrafter"/>
</dbReference>
<dbReference type="AlphaFoldDB" id="A0A161HY86"/>
<feature type="region of interest" description="Disordered" evidence="1">
    <location>
        <begin position="250"/>
        <end position="366"/>
    </location>
</feature>
<accession>A0A161HY86</accession>
<evidence type="ECO:0000313" key="2">
    <source>
        <dbReference type="EMBL" id="ANB15046.1"/>
    </source>
</evidence>
<proteinExistence type="predicted"/>
<feature type="compositionally biased region" description="Low complexity" evidence="1">
    <location>
        <begin position="117"/>
        <end position="161"/>
    </location>
</feature>
<evidence type="ECO:0000256" key="1">
    <source>
        <dbReference type="SAM" id="MobiDB-lite"/>
    </source>
</evidence>
<evidence type="ECO:0000313" key="3">
    <source>
        <dbReference type="Proteomes" id="UP000189580"/>
    </source>
</evidence>
<dbReference type="Proteomes" id="UP000189580">
    <property type="component" value="Chromosome b"/>
</dbReference>
<keyword evidence="3" id="KW-1185">Reference proteome</keyword>
<gene>
    <name evidence="2" type="primary">LSB5</name>
    <name evidence="2" type="ORF">AWJ20_2666</name>
</gene>
<dbReference type="InterPro" id="IPR044103">
    <property type="entry name" value="GAT_LSB5"/>
</dbReference>
<dbReference type="CDD" id="cd14232">
    <property type="entry name" value="GAT_LSB5"/>
    <property type="match status" value="1"/>
</dbReference>
<dbReference type="GeneID" id="30034602"/>
<dbReference type="OrthoDB" id="10068368at2759"/>
<dbReference type="GO" id="GO:0007015">
    <property type="term" value="P:actin filament organization"/>
    <property type="evidence" value="ECO:0007669"/>
    <property type="project" value="InterPro"/>
</dbReference>
<dbReference type="Gene3D" id="1.20.58.160">
    <property type="match status" value="1"/>
</dbReference>
<name>A0A161HY86_9ASCO</name>
<feature type="compositionally biased region" description="Polar residues" evidence="1">
    <location>
        <begin position="271"/>
        <end position="295"/>
    </location>
</feature>
<dbReference type="GO" id="GO:0006897">
    <property type="term" value="P:endocytosis"/>
    <property type="evidence" value="ECO:0007669"/>
    <property type="project" value="InterPro"/>
</dbReference>
<dbReference type="EMBL" id="CP014503">
    <property type="protein sequence ID" value="ANB15046.1"/>
    <property type="molecule type" value="Genomic_DNA"/>
</dbReference>
<protein>
    <submittedName>
        <fullName evidence="2">Lsb5p</fullName>
    </submittedName>
</protein>
<dbReference type="RefSeq" id="XP_018737523.1">
    <property type="nucleotide sequence ID" value="XM_018879624.1"/>
</dbReference>
<dbReference type="KEGG" id="slb:AWJ20_2666"/>
<dbReference type="GO" id="GO:0030479">
    <property type="term" value="C:actin cortical patch"/>
    <property type="evidence" value="ECO:0007669"/>
    <property type="project" value="TreeGrafter"/>
</dbReference>
<reference evidence="2 3" key="1">
    <citation type="submission" date="2016-02" db="EMBL/GenBank/DDBJ databases">
        <title>Complete genome sequence and transcriptome regulation of the pentose utilising yeast Sugiyamaella lignohabitans.</title>
        <authorList>
            <person name="Bellasio M."/>
            <person name="Peymann A."/>
            <person name="Valli M."/>
            <person name="Sipitzky M."/>
            <person name="Graf A."/>
            <person name="Sauer M."/>
            <person name="Marx H."/>
            <person name="Mattanovich D."/>
        </authorList>
    </citation>
    <scope>NUCLEOTIDE SEQUENCE [LARGE SCALE GENOMIC DNA]</scope>
    <source>
        <strain evidence="2 3">CBS 10342</strain>
    </source>
</reference>